<keyword evidence="1" id="KW-0812">Transmembrane</keyword>
<proteinExistence type="predicted"/>
<reference evidence="2" key="1">
    <citation type="submission" date="2018-06" db="EMBL/GenBank/DDBJ databases">
        <authorList>
            <person name="Zhirakovskaya E."/>
        </authorList>
    </citation>
    <scope>NUCLEOTIDE SEQUENCE</scope>
</reference>
<dbReference type="PANTHER" id="PTHR33219">
    <property type="entry name" value="YLMG HOMOLOG PROTEIN 2, CHLOROPLASTIC"/>
    <property type="match status" value="1"/>
</dbReference>
<keyword evidence="1" id="KW-1133">Transmembrane helix</keyword>
<organism evidence="2">
    <name type="scientific">hydrothermal vent metagenome</name>
    <dbReference type="NCBI Taxonomy" id="652676"/>
    <lineage>
        <taxon>unclassified sequences</taxon>
        <taxon>metagenomes</taxon>
        <taxon>ecological metagenomes</taxon>
    </lineage>
</organism>
<feature type="transmembrane region" description="Helical" evidence="1">
    <location>
        <begin position="164"/>
        <end position="184"/>
    </location>
</feature>
<sequence length="195" mass="21274">MGGEYVNDAGVFLVRTLFGLYILAVALRFLLQMARADFYNPICQILVKVTNPALRPLRRIVPGFLGIDMAAIVLLLLLKTIELLIIQQLSGFSGDVVGLVVLGIAQLIKLILDLFFFSILIQVVLSWVNPGTNYNPGVALLHALNEPLMRPARRVLPPMSGLDLSPLLVLIVLQLLTMLLVAPLNDVALKLLSAA</sequence>
<keyword evidence="2" id="KW-0131">Cell cycle</keyword>
<dbReference type="AlphaFoldDB" id="A0A3B0Z3F2"/>
<gene>
    <name evidence="2" type="ORF">MNBD_GAMMA18-2074</name>
</gene>
<evidence type="ECO:0000313" key="2">
    <source>
        <dbReference type="EMBL" id="VAW87845.1"/>
    </source>
</evidence>
<dbReference type="GO" id="GO:0051301">
    <property type="term" value="P:cell division"/>
    <property type="evidence" value="ECO:0007669"/>
    <property type="project" value="UniProtKB-KW"/>
</dbReference>
<dbReference type="PANTHER" id="PTHR33219:SF14">
    <property type="entry name" value="PROTEIN COFACTOR ASSEMBLY OF COMPLEX C SUBUNIT B CCB3, CHLOROPLASTIC-RELATED"/>
    <property type="match status" value="1"/>
</dbReference>
<dbReference type="InterPro" id="IPR003425">
    <property type="entry name" value="CCB3/YggT"/>
</dbReference>
<keyword evidence="2" id="KW-0132">Cell division</keyword>
<keyword evidence="1" id="KW-0472">Membrane</keyword>
<protein>
    <submittedName>
        <fullName evidence="2">Cell division integral membrane protein, YggT and half-length relatives</fullName>
    </submittedName>
</protein>
<feature type="transmembrane region" description="Helical" evidence="1">
    <location>
        <begin position="60"/>
        <end position="78"/>
    </location>
</feature>
<evidence type="ECO:0000256" key="1">
    <source>
        <dbReference type="SAM" id="Phobius"/>
    </source>
</evidence>
<dbReference type="Pfam" id="PF02325">
    <property type="entry name" value="CCB3_YggT"/>
    <property type="match status" value="2"/>
</dbReference>
<feature type="transmembrane region" description="Helical" evidence="1">
    <location>
        <begin position="12"/>
        <end position="31"/>
    </location>
</feature>
<name>A0A3B0Z3F2_9ZZZZ</name>
<accession>A0A3B0Z3F2</accession>
<dbReference type="GO" id="GO:0016020">
    <property type="term" value="C:membrane"/>
    <property type="evidence" value="ECO:0007669"/>
    <property type="project" value="InterPro"/>
</dbReference>
<dbReference type="EMBL" id="UOFP01000201">
    <property type="protein sequence ID" value="VAW87845.1"/>
    <property type="molecule type" value="Genomic_DNA"/>
</dbReference>
<feature type="transmembrane region" description="Helical" evidence="1">
    <location>
        <begin position="110"/>
        <end position="128"/>
    </location>
</feature>